<dbReference type="Pfam" id="PF07735">
    <property type="entry name" value="FBA_2"/>
    <property type="match status" value="1"/>
</dbReference>
<dbReference type="InterPro" id="IPR053222">
    <property type="entry name" value="Zygotic_Embryogenesis-Asso"/>
</dbReference>
<dbReference type="PaxDb" id="6239-Y49F6B.7"/>
<dbReference type="RefSeq" id="NP_494557.1">
    <property type="nucleotide sequence ID" value="NM_062156.6"/>
</dbReference>
<protein>
    <submittedName>
        <fullName evidence="2">F-box associated domain-containing protein</fullName>
    </submittedName>
</protein>
<dbReference type="PANTHER" id="PTHR22899:SF0">
    <property type="entry name" value="F-BOX ASSOCIATED DOMAIN-CONTAINING PROTEIN-RELATED"/>
    <property type="match status" value="1"/>
</dbReference>
<dbReference type="WormBase" id="Y49F6B.7">
    <property type="protein sequence ID" value="CE25340"/>
    <property type="gene ID" value="WBGene00021719"/>
    <property type="gene designation" value="fbxb-104"/>
</dbReference>
<reference evidence="2 3" key="1">
    <citation type="journal article" date="1998" name="Science">
        <title>Genome sequence of the nematode C. elegans: a platform for investigating biology.</title>
        <authorList>
            <consortium name="The C. elegans sequencing consortium"/>
            <person name="Sulson J.E."/>
            <person name="Waterston R."/>
        </authorList>
    </citation>
    <scope>NUCLEOTIDE SEQUENCE [LARGE SCALE GENOMIC DNA]</scope>
    <source>
        <strain evidence="2 3">Bristol N2</strain>
    </source>
</reference>
<dbReference type="EMBL" id="BX284602">
    <property type="protein sequence ID" value="CCD64718.1"/>
    <property type="molecule type" value="Genomic_DNA"/>
</dbReference>
<dbReference type="HOGENOM" id="CLU_028840_1_3_1"/>
<dbReference type="PANTHER" id="PTHR22899">
    <property type="entry name" value="CYCLIN-RELATED F-BOX FAMILY"/>
    <property type="match status" value="1"/>
</dbReference>
<evidence type="ECO:0000313" key="2">
    <source>
        <dbReference type="EMBL" id="CCD64718.1"/>
    </source>
</evidence>
<evidence type="ECO:0000259" key="1">
    <source>
        <dbReference type="Pfam" id="PF07735"/>
    </source>
</evidence>
<dbReference type="STRING" id="6239.Y49F6B.7.1"/>
<organism evidence="2 3">
    <name type="scientific">Caenorhabditis elegans</name>
    <dbReference type="NCBI Taxonomy" id="6239"/>
    <lineage>
        <taxon>Eukaryota</taxon>
        <taxon>Metazoa</taxon>
        <taxon>Ecdysozoa</taxon>
        <taxon>Nematoda</taxon>
        <taxon>Chromadorea</taxon>
        <taxon>Rhabditida</taxon>
        <taxon>Rhabditina</taxon>
        <taxon>Rhabditomorpha</taxon>
        <taxon>Rhabditoidea</taxon>
        <taxon>Rhabditidae</taxon>
        <taxon>Peloderinae</taxon>
        <taxon>Caenorhabditis</taxon>
    </lineage>
</organism>
<accession>Q9N4U7</accession>
<name>Q9N4U7_CAEEL</name>
<evidence type="ECO:0000313" key="4">
    <source>
        <dbReference type="WormBase" id="Y49F6B.7"/>
    </source>
</evidence>
<dbReference type="InterPro" id="IPR012885">
    <property type="entry name" value="F-box_Sdz-33"/>
</dbReference>
<proteinExistence type="predicted"/>
<keyword evidence="3" id="KW-1185">Reference proteome</keyword>
<dbReference type="Proteomes" id="UP000001940">
    <property type="component" value="Chromosome II"/>
</dbReference>
<dbReference type="UCSC" id="Y49F6B.7">
    <property type="organism name" value="c. elegans"/>
</dbReference>
<gene>
    <name evidence="2 4" type="primary">fbxb-104</name>
    <name evidence="2" type="ORF">CELE_Y49F6B.7</name>
    <name evidence="4" type="ORF">Y49F6B.7</name>
</gene>
<dbReference type="AGR" id="WB:WBGene00021719"/>
<dbReference type="CTD" id="173692"/>
<sequence>MLFTFFRRLKNYILNVIQSCFPTDRIAEYMCSEVTTPLKMPKNCQVENVQLQASRELFYFVIFFTTRPYIVIAFDMDRIALQSRPVNLHDLKDALTYQTIDGNTKSELTPMKGVGLRHWVDHLMRVLDYPKIDIVKIEDDGFETADGVILMDVLEGVKVEAYESCIKSEKCIEQVQSNFCCSQILEIKSEIPKTRTIQQLLSSNFDELTYFQMTPQSGLTLNDILLLNSKSVKLQSSILSMKEWNLVIKHLINGGCPILQSVTIVNSPRRLDIKVLMKGVNYVECYDKSEEVIVDSEAVRVKNLYQIVDEKIDIKLETWKRYNWFTITVY</sequence>
<dbReference type="PhylomeDB" id="Q9N4U7"/>
<dbReference type="AlphaFoldDB" id="Q9N4U7"/>
<dbReference type="KEGG" id="cel:CELE_Y49F6B.7"/>
<feature type="domain" description="Sdz-33 F-box" evidence="1">
    <location>
        <begin position="197"/>
        <end position="264"/>
    </location>
</feature>
<dbReference type="GeneID" id="173692"/>
<dbReference type="Bgee" id="WBGene00021719">
    <property type="expression patterns" value="Expressed in embryo and 2 other cell types or tissues"/>
</dbReference>
<evidence type="ECO:0000313" key="3">
    <source>
        <dbReference type="Proteomes" id="UP000001940"/>
    </source>
</evidence>
<dbReference type="InParanoid" id="Q9N4U7"/>